<dbReference type="AlphaFoldDB" id="A0A448WXY5"/>
<organism evidence="1 2">
    <name type="scientific">Protopolystoma xenopodis</name>
    <dbReference type="NCBI Taxonomy" id="117903"/>
    <lineage>
        <taxon>Eukaryota</taxon>
        <taxon>Metazoa</taxon>
        <taxon>Spiralia</taxon>
        <taxon>Lophotrochozoa</taxon>
        <taxon>Platyhelminthes</taxon>
        <taxon>Monogenea</taxon>
        <taxon>Polyopisthocotylea</taxon>
        <taxon>Polystomatidea</taxon>
        <taxon>Polystomatidae</taxon>
        <taxon>Protopolystoma</taxon>
    </lineage>
</organism>
<gene>
    <name evidence="1" type="ORF">PXEA_LOCUS16449</name>
</gene>
<evidence type="ECO:0000313" key="2">
    <source>
        <dbReference type="Proteomes" id="UP000784294"/>
    </source>
</evidence>
<comment type="caution">
    <text evidence="1">The sequence shown here is derived from an EMBL/GenBank/DDBJ whole genome shotgun (WGS) entry which is preliminary data.</text>
</comment>
<evidence type="ECO:0000313" key="1">
    <source>
        <dbReference type="EMBL" id="VEL23009.1"/>
    </source>
</evidence>
<keyword evidence="2" id="KW-1185">Reference proteome</keyword>
<protein>
    <submittedName>
        <fullName evidence="1">Uncharacterized protein</fullName>
    </submittedName>
</protein>
<reference evidence="1" key="1">
    <citation type="submission" date="2018-11" db="EMBL/GenBank/DDBJ databases">
        <authorList>
            <consortium name="Pathogen Informatics"/>
        </authorList>
    </citation>
    <scope>NUCLEOTIDE SEQUENCE</scope>
</reference>
<dbReference type="EMBL" id="CAAALY010059542">
    <property type="protein sequence ID" value="VEL23009.1"/>
    <property type="molecule type" value="Genomic_DNA"/>
</dbReference>
<sequence>MKAGQPDDISEFQCCVFLKRHPTPNRQRKPQRYSDALDFSLVAGERFVVPRLYAASQSLSRIKNTETNLRDGNMLMLLMTGVLDSFARQLDEENAESGIGRQSQLLGRHKNLQPVFRGCRRHGNMVAEKARSDRLFGARQRLEGHKTLWAQQICLRTSAIVFHSPRSSQVATMAMRSPRLDSTPGTAELAILQVCKYARDPLIVWLSDTRKPVTKTEARIGDLQTTFHSARGRNRGQRVMGSPFCARSSSPRLLSTICNSRSHYVGSFLPSCRLARPK</sequence>
<name>A0A448WXY5_9PLAT</name>
<accession>A0A448WXY5</accession>
<proteinExistence type="predicted"/>
<dbReference type="Proteomes" id="UP000784294">
    <property type="component" value="Unassembled WGS sequence"/>
</dbReference>